<dbReference type="InterPro" id="IPR002213">
    <property type="entry name" value="UDP_glucos_trans"/>
</dbReference>
<evidence type="ECO:0000313" key="6">
    <source>
        <dbReference type="EMBL" id="KAH7446909.1"/>
    </source>
</evidence>
<dbReference type="AlphaFoldDB" id="A0A8T2VR70"/>
<dbReference type="Pfam" id="PF00201">
    <property type="entry name" value="UDPGT"/>
    <property type="match status" value="1"/>
</dbReference>
<dbReference type="Gene3D" id="3.40.50.2000">
    <property type="entry name" value="Glycogen Phosphorylase B"/>
    <property type="match status" value="2"/>
</dbReference>
<dbReference type="InterPro" id="IPR035595">
    <property type="entry name" value="UDP_glycos_trans_CS"/>
</dbReference>
<evidence type="ECO:0000256" key="5">
    <source>
        <dbReference type="RuleBase" id="RU362057"/>
    </source>
</evidence>
<keyword evidence="2 4" id="KW-0328">Glycosyltransferase</keyword>
<dbReference type="Proteomes" id="UP000825935">
    <property type="component" value="Chromosome 1"/>
</dbReference>
<comment type="similarity">
    <text evidence="1 4">Belongs to the UDP-glycosyltransferase family.</text>
</comment>
<dbReference type="FunFam" id="3.40.50.2000:FF:000056">
    <property type="entry name" value="Glycosyltransferase"/>
    <property type="match status" value="1"/>
</dbReference>
<dbReference type="CDD" id="cd03784">
    <property type="entry name" value="GT1_Gtf-like"/>
    <property type="match status" value="1"/>
</dbReference>
<name>A0A8T2VR70_CERRI</name>
<organism evidence="6 7">
    <name type="scientific">Ceratopteris richardii</name>
    <name type="common">Triangle waterfern</name>
    <dbReference type="NCBI Taxonomy" id="49495"/>
    <lineage>
        <taxon>Eukaryota</taxon>
        <taxon>Viridiplantae</taxon>
        <taxon>Streptophyta</taxon>
        <taxon>Embryophyta</taxon>
        <taxon>Tracheophyta</taxon>
        <taxon>Polypodiopsida</taxon>
        <taxon>Polypodiidae</taxon>
        <taxon>Polypodiales</taxon>
        <taxon>Pteridineae</taxon>
        <taxon>Pteridaceae</taxon>
        <taxon>Parkerioideae</taxon>
        <taxon>Ceratopteris</taxon>
    </lineage>
</organism>
<protein>
    <recommendedName>
        <fullName evidence="5">Glycosyltransferase</fullName>
        <ecNumber evidence="5">2.4.1.-</ecNumber>
    </recommendedName>
</protein>
<comment type="caution">
    <text evidence="6">The sequence shown here is derived from an EMBL/GenBank/DDBJ whole genome shotgun (WGS) entry which is preliminary data.</text>
</comment>
<evidence type="ECO:0000256" key="4">
    <source>
        <dbReference type="RuleBase" id="RU003718"/>
    </source>
</evidence>
<dbReference type="OMA" id="QMHEIAW"/>
<dbReference type="GO" id="GO:0080043">
    <property type="term" value="F:quercetin 3-O-glucosyltransferase activity"/>
    <property type="evidence" value="ECO:0007669"/>
    <property type="project" value="TreeGrafter"/>
</dbReference>
<evidence type="ECO:0000256" key="1">
    <source>
        <dbReference type="ARBA" id="ARBA00009995"/>
    </source>
</evidence>
<gene>
    <name evidence="6" type="ORF">KP509_01G081500</name>
</gene>
<evidence type="ECO:0000313" key="7">
    <source>
        <dbReference type="Proteomes" id="UP000825935"/>
    </source>
</evidence>
<dbReference type="GO" id="GO:0080044">
    <property type="term" value="F:quercetin 7-O-glucosyltransferase activity"/>
    <property type="evidence" value="ECO:0007669"/>
    <property type="project" value="TreeGrafter"/>
</dbReference>
<sequence length="543" mass="60066">MSDSQIATATLPSTNGRSGRHPHVLLLPYPAQGHVTPLMELAKRLAAQGIEIIFASMQHIHDKLTQAWTRSRDFSRFRHHIHLRGIRDGLPPEFDRETWSQQVNDAIAVGLEEGALELVGNLVSEGRPITCIISDFFLRWTSSLAGKVGAPEWIFWPQSAGNFSIYLHTEEIISSGIDPYKIAAELSGSKEQAVQSDVDLPPQTQPRGVVTCIPGFPMGVPIAYLPFTTPFGDAAAQKVREMLTQCFDRVSQAQGIIGNSYEALEQGILEELTQRLKQQQPNAEQNRRWPRSFRTVGPLVVEGTLYGIGGEKVTELSGTSFWREEVAECKEWLDKQPVASVVYVAFGSLKVLTASQVQEVLLGMAASGHRFLMVVRRNAVRSKALTAETFGSQFGVALEEALPPGFLESIQERCKLVAWAPQTMVLAHPSVGGFFSHCGWNSTLESLCCGVPILGWPWLMDQMSNCWLLSDVWKVGLLLECNEANETTKEKVEIGIRKLMEGSLAERLRAQAMKIKDQAREAARMNHGVLSLAQEIHLLACNS</sequence>
<keyword evidence="3 4" id="KW-0808">Transferase</keyword>
<accession>A0A8T2VR70</accession>
<dbReference type="OrthoDB" id="1910929at2759"/>
<dbReference type="SUPFAM" id="SSF53756">
    <property type="entry name" value="UDP-Glycosyltransferase/glycogen phosphorylase"/>
    <property type="match status" value="1"/>
</dbReference>
<dbReference type="PANTHER" id="PTHR11926">
    <property type="entry name" value="GLUCOSYL/GLUCURONOSYL TRANSFERASES"/>
    <property type="match status" value="1"/>
</dbReference>
<dbReference type="PANTHER" id="PTHR11926:SF1494">
    <property type="entry name" value="FLAVONOL 3-O-GLUCOSYLTRANSFERASE UGT76E12-RELATED"/>
    <property type="match status" value="1"/>
</dbReference>
<dbReference type="PROSITE" id="PS00375">
    <property type="entry name" value="UDPGT"/>
    <property type="match status" value="1"/>
</dbReference>
<evidence type="ECO:0000256" key="2">
    <source>
        <dbReference type="ARBA" id="ARBA00022676"/>
    </source>
</evidence>
<dbReference type="EMBL" id="CM035406">
    <property type="protein sequence ID" value="KAH7446909.1"/>
    <property type="molecule type" value="Genomic_DNA"/>
</dbReference>
<keyword evidence="7" id="KW-1185">Reference proteome</keyword>
<evidence type="ECO:0000256" key="3">
    <source>
        <dbReference type="ARBA" id="ARBA00022679"/>
    </source>
</evidence>
<dbReference type="EC" id="2.4.1.-" evidence="5"/>
<proteinExistence type="inferred from homology"/>
<reference evidence="6" key="1">
    <citation type="submission" date="2021-08" db="EMBL/GenBank/DDBJ databases">
        <title>WGS assembly of Ceratopteris richardii.</title>
        <authorList>
            <person name="Marchant D.B."/>
            <person name="Chen G."/>
            <person name="Jenkins J."/>
            <person name="Shu S."/>
            <person name="Leebens-Mack J."/>
            <person name="Grimwood J."/>
            <person name="Schmutz J."/>
            <person name="Soltis P."/>
            <person name="Soltis D."/>
            <person name="Chen Z.-H."/>
        </authorList>
    </citation>
    <scope>NUCLEOTIDE SEQUENCE</scope>
    <source>
        <strain evidence="6">Whitten #5841</strain>
        <tissue evidence="6">Leaf</tissue>
    </source>
</reference>